<accession>A0ABS1R223</accession>
<evidence type="ECO:0000256" key="2">
    <source>
        <dbReference type="ARBA" id="ARBA00023015"/>
    </source>
</evidence>
<dbReference type="SUPFAM" id="SSF88659">
    <property type="entry name" value="Sigma3 and sigma4 domains of RNA polymerase sigma factors"/>
    <property type="match status" value="1"/>
</dbReference>
<evidence type="ECO:0000313" key="8">
    <source>
        <dbReference type="Proteomes" id="UP000625283"/>
    </source>
</evidence>
<dbReference type="InterPro" id="IPR007627">
    <property type="entry name" value="RNA_pol_sigma70_r2"/>
</dbReference>
<dbReference type="RefSeq" id="WP_202102505.1">
    <property type="nucleotide sequence ID" value="NZ_JAERTY010000004.1"/>
</dbReference>
<dbReference type="NCBIfam" id="TIGR02937">
    <property type="entry name" value="sigma70-ECF"/>
    <property type="match status" value="1"/>
</dbReference>
<dbReference type="InterPro" id="IPR014284">
    <property type="entry name" value="RNA_pol_sigma-70_dom"/>
</dbReference>
<dbReference type="Gene3D" id="1.10.1740.10">
    <property type="match status" value="1"/>
</dbReference>
<dbReference type="InterPro" id="IPR036388">
    <property type="entry name" value="WH-like_DNA-bd_sf"/>
</dbReference>
<reference evidence="7 8" key="1">
    <citation type="submission" date="2021-01" db="EMBL/GenBank/DDBJ databases">
        <title>C459-1 draft genome sequence.</title>
        <authorList>
            <person name="Zhang X.-F."/>
        </authorList>
    </citation>
    <scope>NUCLEOTIDE SEQUENCE [LARGE SCALE GENOMIC DNA]</scope>
    <source>
        <strain evidence="8">C459-1</strain>
    </source>
</reference>
<comment type="similarity">
    <text evidence="1">Belongs to the sigma-70 factor family. ECF subfamily.</text>
</comment>
<gene>
    <name evidence="7" type="ORF">JKG61_08255</name>
</gene>
<dbReference type="EMBL" id="JAERTY010000004">
    <property type="protein sequence ID" value="MBL1408737.1"/>
    <property type="molecule type" value="Genomic_DNA"/>
</dbReference>
<keyword evidence="2" id="KW-0805">Transcription regulation</keyword>
<sequence>MKFTFKDDSTTWQLFKDGDREAFAFIYNRYTSNLYAYGMRLLQDEEETRDAIHELFVKLWQRRKTIGYTDNIKYYLITSFRNIIYTLKGIENRMPQADLSEAEDFDLSFNLESEFIHKEQSKELSKKLLEALGQLTPRQKEILYLRYFEELSYQEIAVVMDITVKASYKLSARALEALRELMNLPLSVVLFLLFTSIKTH</sequence>
<evidence type="ECO:0000259" key="6">
    <source>
        <dbReference type="Pfam" id="PF08281"/>
    </source>
</evidence>
<dbReference type="Proteomes" id="UP000625283">
    <property type="component" value="Unassembled WGS sequence"/>
</dbReference>
<dbReference type="InterPro" id="IPR013324">
    <property type="entry name" value="RNA_pol_sigma_r3/r4-like"/>
</dbReference>
<protein>
    <submittedName>
        <fullName evidence="7">Sigma-70 family RNA polymerase sigma factor</fullName>
    </submittedName>
</protein>
<dbReference type="InterPro" id="IPR013325">
    <property type="entry name" value="RNA_pol_sigma_r2"/>
</dbReference>
<dbReference type="Pfam" id="PF08281">
    <property type="entry name" value="Sigma70_r4_2"/>
    <property type="match status" value="1"/>
</dbReference>
<dbReference type="PANTHER" id="PTHR43133">
    <property type="entry name" value="RNA POLYMERASE ECF-TYPE SIGMA FACTO"/>
    <property type="match status" value="1"/>
</dbReference>
<dbReference type="InterPro" id="IPR039425">
    <property type="entry name" value="RNA_pol_sigma-70-like"/>
</dbReference>
<comment type="caution">
    <text evidence="7">The sequence shown here is derived from an EMBL/GenBank/DDBJ whole genome shotgun (WGS) entry which is preliminary data.</text>
</comment>
<dbReference type="SUPFAM" id="SSF88946">
    <property type="entry name" value="Sigma2 domain of RNA polymerase sigma factors"/>
    <property type="match status" value="1"/>
</dbReference>
<evidence type="ECO:0000256" key="4">
    <source>
        <dbReference type="ARBA" id="ARBA00023163"/>
    </source>
</evidence>
<feature type="domain" description="RNA polymerase sigma factor 70 region 4 type 2" evidence="6">
    <location>
        <begin position="127"/>
        <end position="178"/>
    </location>
</feature>
<keyword evidence="3" id="KW-0731">Sigma factor</keyword>
<keyword evidence="8" id="KW-1185">Reference proteome</keyword>
<evidence type="ECO:0000256" key="1">
    <source>
        <dbReference type="ARBA" id="ARBA00010641"/>
    </source>
</evidence>
<evidence type="ECO:0000256" key="3">
    <source>
        <dbReference type="ARBA" id="ARBA00023082"/>
    </source>
</evidence>
<dbReference type="Gene3D" id="1.10.10.10">
    <property type="entry name" value="Winged helix-like DNA-binding domain superfamily/Winged helix DNA-binding domain"/>
    <property type="match status" value="1"/>
</dbReference>
<evidence type="ECO:0000259" key="5">
    <source>
        <dbReference type="Pfam" id="PF04542"/>
    </source>
</evidence>
<dbReference type="InterPro" id="IPR013249">
    <property type="entry name" value="RNA_pol_sigma70_r4_t2"/>
</dbReference>
<name>A0ABS1R223_9SPHI</name>
<keyword evidence="4" id="KW-0804">Transcription</keyword>
<organism evidence="7 8">
    <name type="scientific">Sphingobacterium faecale</name>
    <dbReference type="NCBI Taxonomy" id="2803775"/>
    <lineage>
        <taxon>Bacteria</taxon>
        <taxon>Pseudomonadati</taxon>
        <taxon>Bacteroidota</taxon>
        <taxon>Sphingobacteriia</taxon>
        <taxon>Sphingobacteriales</taxon>
        <taxon>Sphingobacteriaceae</taxon>
        <taxon>Sphingobacterium</taxon>
    </lineage>
</organism>
<feature type="domain" description="RNA polymerase sigma-70 region 2" evidence="5">
    <location>
        <begin position="26"/>
        <end position="85"/>
    </location>
</feature>
<evidence type="ECO:0000313" key="7">
    <source>
        <dbReference type="EMBL" id="MBL1408737.1"/>
    </source>
</evidence>
<dbReference type="PANTHER" id="PTHR43133:SF46">
    <property type="entry name" value="RNA POLYMERASE SIGMA-70 FACTOR ECF SUBFAMILY"/>
    <property type="match status" value="1"/>
</dbReference>
<proteinExistence type="inferred from homology"/>
<dbReference type="Pfam" id="PF04542">
    <property type="entry name" value="Sigma70_r2"/>
    <property type="match status" value="1"/>
</dbReference>
<dbReference type="CDD" id="cd06171">
    <property type="entry name" value="Sigma70_r4"/>
    <property type="match status" value="1"/>
</dbReference>